<accession>A0AAU6WHE4</accession>
<gene>
    <name evidence="1" type="ORF">QMQ05_06675</name>
</gene>
<protein>
    <recommendedName>
        <fullName evidence="3">RES domain-containing protein</fullName>
    </recommendedName>
</protein>
<evidence type="ECO:0000313" key="2">
    <source>
        <dbReference type="Proteomes" id="UP001486888"/>
    </source>
</evidence>
<proteinExistence type="predicted"/>
<name>A0AAU6WHE4_9MICC</name>
<organism evidence="1 2">
    <name type="scientific">Glutamicibacter ectropisis</name>
    <dbReference type="NCBI Taxonomy" id="3046593"/>
    <lineage>
        <taxon>Bacteria</taxon>
        <taxon>Bacillati</taxon>
        <taxon>Actinomycetota</taxon>
        <taxon>Actinomycetes</taxon>
        <taxon>Micrococcales</taxon>
        <taxon>Micrococcaceae</taxon>
        <taxon>Glutamicibacter</taxon>
    </lineage>
</organism>
<dbReference type="AlphaFoldDB" id="A0AAU6WHE4"/>
<reference evidence="1 2" key="1">
    <citation type="submission" date="2023-05" db="EMBL/GenBank/DDBJ databases">
        <title>Glutamicibacter sp. B1, complete genome.</title>
        <authorList>
            <person name="Long Y.H."/>
            <person name="Fang T."/>
            <person name="Li X.Y."/>
        </authorList>
    </citation>
    <scope>NUCLEOTIDE SEQUENCE [LARGE SCALE GENOMIC DNA]</scope>
    <source>
        <strain evidence="1 2">B1</strain>
    </source>
</reference>
<dbReference type="KEGG" id="gey:QMQ05_06675"/>
<dbReference type="RefSeq" id="WP_345474039.1">
    <property type="nucleotide sequence ID" value="NZ_CP125942.1"/>
</dbReference>
<evidence type="ECO:0000313" key="1">
    <source>
        <dbReference type="EMBL" id="XAO47199.1"/>
    </source>
</evidence>
<dbReference type="EMBL" id="CP125942">
    <property type="protein sequence ID" value="XAO47199.1"/>
    <property type="molecule type" value="Genomic_DNA"/>
</dbReference>
<dbReference type="Proteomes" id="UP001486888">
    <property type="component" value="Chromosome"/>
</dbReference>
<evidence type="ECO:0008006" key="3">
    <source>
        <dbReference type="Google" id="ProtNLM"/>
    </source>
</evidence>
<keyword evidence="2" id="KW-1185">Reference proteome</keyword>
<sequence>MAERFGITPAQAHSLYIEEQRELGHDGPGTFPKHWCEGRRIYELSSREELVWFDLGTAHSLAYIDRNFGPEIAKTCGVKAVDLSHLLGADRKLTTLISTRLRNLWLHDGSFADGIRFTSRHGVGTCWAFWMRRTDDGLDNDLVSASDGQAIYVDDPDLLNVTRRFSIRLH</sequence>